<evidence type="ECO:0000256" key="4">
    <source>
        <dbReference type="ARBA" id="ARBA00023163"/>
    </source>
</evidence>
<dbReference type="PROSITE" id="PS50888">
    <property type="entry name" value="BHLH"/>
    <property type="match status" value="1"/>
</dbReference>
<dbReference type="InterPro" id="IPR036638">
    <property type="entry name" value="HLH_DNA-bd_sf"/>
</dbReference>
<reference evidence="7" key="2">
    <citation type="submission" date="2021-03" db="UniProtKB">
        <authorList>
            <consortium name="EnsemblPlants"/>
        </authorList>
    </citation>
    <scope>IDENTIFICATION</scope>
</reference>
<dbReference type="SUPFAM" id="SSF47459">
    <property type="entry name" value="HLH, helix-loop-helix DNA-binding domain"/>
    <property type="match status" value="1"/>
</dbReference>
<evidence type="ECO:0000259" key="6">
    <source>
        <dbReference type="PROSITE" id="PS50888"/>
    </source>
</evidence>
<dbReference type="PANTHER" id="PTHR45844">
    <property type="entry name" value="TRANSCRIPTION FACTOR BHLH30"/>
    <property type="match status" value="1"/>
</dbReference>
<accession>A0A803LT20</accession>
<organism evidence="7 8">
    <name type="scientific">Chenopodium quinoa</name>
    <name type="common">Quinoa</name>
    <dbReference type="NCBI Taxonomy" id="63459"/>
    <lineage>
        <taxon>Eukaryota</taxon>
        <taxon>Viridiplantae</taxon>
        <taxon>Streptophyta</taxon>
        <taxon>Embryophyta</taxon>
        <taxon>Tracheophyta</taxon>
        <taxon>Spermatophyta</taxon>
        <taxon>Magnoliopsida</taxon>
        <taxon>eudicotyledons</taxon>
        <taxon>Gunneridae</taxon>
        <taxon>Pentapetalae</taxon>
        <taxon>Caryophyllales</taxon>
        <taxon>Chenopodiaceae</taxon>
        <taxon>Chenopodioideae</taxon>
        <taxon>Atripliceae</taxon>
        <taxon>Chenopodium</taxon>
    </lineage>
</organism>
<keyword evidence="3" id="KW-0238">DNA-binding</keyword>
<keyword evidence="2" id="KW-0805">Transcription regulation</keyword>
<dbReference type="Gene3D" id="4.10.280.10">
    <property type="entry name" value="Helix-loop-helix DNA-binding domain"/>
    <property type="match status" value="1"/>
</dbReference>
<dbReference type="PANTHER" id="PTHR45844:SF19">
    <property type="entry name" value="TRANSCRIPTION FACTOR BHLH106-RELATED"/>
    <property type="match status" value="1"/>
</dbReference>
<evidence type="ECO:0000256" key="1">
    <source>
        <dbReference type="ARBA" id="ARBA00004123"/>
    </source>
</evidence>
<keyword evidence="5" id="KW-0539">Nucleus</keyword>
<dbReference type="GO" id="GO:0005634">
    <property type="term" value="C:nucleus"/>
    <property type="evidence" value="ECO:0007669"/>
    <property type="project" value="UniProtKB-SubCell"/>
</dbReference>
<dbReference type="Gramene" id="AUR62018364-RA">
    <property type="protein sequence ID" value="AUR62018364-RA:cds"/>
    <property type="gene ID" value="AUR62018364"/>
</dbReference>
<evidence type="ECO:0000256" key="3">
    <source>
        <dbReference type="ARBA" id="ARBA00023125"/>
    </source>
</evidence>
<dbReference type="InterPro" id="IPR045847">
    <property type="entry name" value="AIG1-like"/>
</dbReference>
<proteinExistence type="predicted"/>
<keyword evidence="8" id="KW-1185">Reference proteome</keyword>
<evidence type="ECO:0000313" key="8">
    <source>
        <dbReference type="Proteomes" id="UP000596660"/>
    </source>
</evidence>
<dbReference type="EnsemblPlants" id="AUR62018364-RA">
    <property type="protein sequence ID" value="AUR62018364-RA:cds"/>
    <property type="gene ID" value="AUR62018364"/>
</dbReference>
<name>A0A803LT20_CHEQI</name>
<dbReference type="SMART" id="SM00353">
    <property type="entry name" value="HLH"/>
    <property type="match status" value="1"/>
</dbReference>
<evidence type="ECO:0000256" key="5">
    <source>
        <dbReference type="ARBA" id="ARBA00023242"/>
    </source>
</evidence>
<protein>
    <recommendedName>
        <fullName evidence="6">BHLH domain-containing protein</fullName>
    </recommendedName>
</protein>
<dbReference type="Proteomes" id="UP000596660">
    <property type="component" value="Unplaced"/>
</dbReference>
<dbReference type="GO" id="GO:0003700">
    <property type="term" value="F:DNA-binding transcription factor activity"/>
    <property type="evidence" value="ECO:0007669"/>
    <property type="project" value="InterPro"/>
</dbReference>
<evidence type="ECO:0000313" key="7">
    <source>
        <dbReference type="EnsemblPlants" id="AUR62018364-RA:cds"/>
    </source>
</evidence>
<dbReference type="Pfam" id="PF00010">
    <property type="entry name" value="HLH"/>
    <property type="match status" value="1"/>
</dbReference>
<keyword evidence="4" id="KW-0804">Transcription</keyword>
<reference evidence="7" key="1">
    <citation type="journal article" date="2017" name="Nature">
        <title>The genome of Chenopodium quinoa.</title>
        <authorList>
            <person name="Jarvis D.E."/>
            <person name="Ho Y.S."/>
            <person name="Lightfoot D.J."/>
            <person name="Schmoeckel S.M."/>
            <person name="Li B."/>
            <person name="Borm T.J.A."/>
            <person name="Ohyanagi H."/>
            <person name="Mineta K."/>
            <person name="Michell C.T."/>
            <person name="Saber N."/>
            <person name="Kharbatia N.M."/>
            <person name="Rupper R.R."/>
            <person name="Sharp A.R."/>
            <person name="Dally N."/>
            <person name="Boughton B.A."/>
            <person name="Woo Y.H."/>
            <person name="Gao G."/>
            <person name="Schijlen E.G.W.M."/>
            <person name="Guo X."/>
            <person name="Momin A.A."/>
            <person name="Negrao S."/>
            <person name="Al-Babili S."/>
            <person name="Gehring C."/>
            <person name="Roessner U."/>
            <person name="Jung C."/>
            <person name="Murphy K."/>
            <person name="Arold S.T."/>
            <person name="Gojobori T."/>
            <person name="van der Linden C.G."/>
            <person name="van Loo E.N."/>
            <person name="Jellen E.N."/>
            <person name="Maughan P.J."/>
            <person name="Tester M."/>
        </authorList>
    </citation>
    <scope>NUCLEOTIDE SEQUENCE [LARGE SCALE GENOMIC DNA]</scope>
    <source>
        <strain evidence="7">cv. PI 614886</strain>
    </source>
</reference>
<feature type="domain" description="BHLH" evidence="6">
    <location>
        <begin position="46"/>
        <end position="95"/>
    </location>
</feature>
<dbReference type="GO" id="GO:0046983">
    <property type="term" value="F:protein dimerization activity"/>
    <property type="evidence" value="ECO:0007669"/>
    <property type="project" value="InterPro"/>
</dbReference>
<dbReference type="AlphaFoldDB" id="A0A803LT20"/>
<comment type="subcellular location">
    <subcellularLocation>
        <location evidence="1">Nucleus</location>
    </subcellularLocation>
</comment>
<sequence>MQQFSDEFPNNTTSSEMEIYRSSGSCSASFYTGLLNETTEAKALAASRIHHKEAEKRRRERINSHLDRLRSILPCTSKTDKATLLSKVVQRVLELKRQTSELNELDNLMIPSENDEPDLFADLNGVLSSLNLKTLRAEVSSLGGRIQSVFIVSADSSVQSDECAVFLRDALKGVVQRSGSDERLKRRRRVFDTAAEC</sequence>
<dbReference type="GO" id="GO:0003677">
    <property type="term" value="F:DNA binding"/>
    <property type="evidence" value="ECO:0007669"/>
    <property type="project" value="UniProtKB-KW"/>
</dbReference>
<dbReference type="InterPro" id="IPR011598">
    <property type="entry name" value="bHLH_dom"/>
</dbReference>
<evidence type="ECO:0000256" key="2">
    <source>
        <dbReference type="ARBA" id="ARBA00023015"/>
    </source>
</evidence>